<evidence type="ECO:0000313" key="1">
    <source>
        <dbReference type="EMBL" id="GBP65474.1"/>
    </source>
</evidence>
<gene>
    <name evidence="1" type="ORF">EVAR_38812_1</name>
</gene>
<comment type="caution">
    <text evidence="1">The sequence shown here is derived from an EMBL/GenBank/DDBJ whole genome shotgun (WGS) entry which is preliminary data.</text>
</comment>
<protein>
    <recommendedName>
        <fullName evidence="3">Reverse transcriptase domain-containing protein</fullName>
    </recommendedName>
</protein>
<evidence type="ECO:0008006" key="3">
    <source>
        <dbReference type="Google" id="ProtNLM"/>
    </source>
</evidence>
<sequence length="87" mass="9826">MDEPSIECLLHVDYQIILASSTYEVHEMITKMNDSVNTRGMEVNVSKNKVMVLRGDASIYRGVAVEREGGARRLRIKLGDHLTGFFL</sequence>
<keyword evidence="2" id="KW-1185">Reference proteome</keyword>
<proteinExistence type="predicted"/>
<dbReference type="Proteomes" id="UP000299102">
    <property type="component" value="Unassembled WGS sequence"/>
</dbReference>
<dbReference type="AlphaFoldDB" id="A0A4C1XSF8"/>
<dbReference type="OrthoDB" id="1421278at2759"/>
<reference evidence="1 2" key="1">
    <citation type="journal article" date="2019" name="Commun. Biol.">
        <title>The bagworm genome reveals a unique fibroin gene that provides high tensile strength.</title>
        <authorList>
            <person name="Kono N."/>
            <person name="Nakamura H."/>
            <person name="Ohtoshi R."/>
            <person name="Tomita M."/>
            <person name="Numata K."/>
            <person name="Arakawa K."/>
        </authorList>
    </citation>
    <scope>NUCLEOTIDE SEQUENCE [LARGE SCALE GENOMIC DNA]</scope>
</reference>
<evidence type="ECO:0000313" key="2">
    <source>
        <dbReference type="Proteomes" id="UP000299102"/>
    </source>
</evidence>
<dbReference type="EMBL" id="BGZK01000930">
    <property type="protein sequence ID" value="GBP65474.1"/>
    <property type="molecule type" value="Genomic_DNA"/>
</dbReference>
<organism evidence="1 2">
    <name type="scientific">Eumeta variegata</name>
    <name type="common">Bagworm moth</name>
    <name type="synonym">Eumeta japonica</name>
    <dbReference type="NCBI Taxonomy" id="151549"/>
    <lineage>
        <taxon>Eukaryota</taxon>
        <taxon>Metazoa</taxon>
        <taxon>Ecdysozoa</taxon>
        <taxon>Arthropoda</taxon>
        <taxon>Hexapoda</taxon>
        <taxon>Insecta</taxon>
        <taxon>Pterygota</taxon>
        <taxon>Neoptera</taxon>
        <taxon>Endopterygota</taxon>
        <taxon>Lepidoptera</taxon>
        <taxon>Glossata</taxon>
        <taxon>Ditrysia</taxon>
        <taxon>Tineoidea</taxon>
        <taxon>Psychidae</taxon>
        <taxon>Oiketicinae</taxon>
        <taxon>Eumeta</taxon>
    </lineage>
</organism>
<name>A0A4C1XSF8_EUMVA</name>
<accession>A0A4C1XSF8</accession>